<evidence type="ECO:0000313" key="2">
    <source>
        <dbReference type="EMBL" id="CAF0731618.1"/>
    </source>
</evidence>
<gene>
    <name evidence="2" type="ORF">JYZ213_LOCUS1249</name>
</gene>
<feature type="domain" description="Exportin-2 C-terminal" evidence="1">
    <location>
        <begin position="1"/>
        <end position="66"/>
    </location>
</feature>
<sequence length="75" mass="8285">MNYTPAFSRLAFAKKSSTDLFGSSIPDARCHLAKCLQTLTSSHPNQFLNIMTNGLSPEHLSHIQKYCALANVTLM</sequence>
<dbReference type="InterPro" id="IPR005043">
    <property type="entry name" value="XPO2_C"/>
</dbReference>
<evidence type="ECO:0000259" key="1">
    <source>
        <dbReference type="Pfam" id="PF03378"/>
    </source>
</evidence>
<dbReference type="GO" id="GO:0031267">
    <property type="term" value="F:small GTPase binding"/>
    <property type="evidence" value="ECO:0007669"/>
    <property type="project" value="InterPro"/>
</dbReference>
<organism evidence="2 3">
    <name type="scientific">Adineta steineri</name>
    <dbReference type="NCBI Taxonomy" id="433720"/>
    <lineage>
        <taxon>Eukaryota</taxon>
        <taxon>Metazoa</taxon>
        <taxon>Spiralia</taxon>
        <taxon>Gnathifera</taxon>
        <taxon>Rotifera</taxon>
        <taxon>Eurotatoria</taxon>
        <taxon>Bdelloidea</taxon>
        <taxon>Adinetida</taxon>
        <taxon>Adinetidae</taxon>
        <taxon>Adineta</taxon>
    </lineage>
</organism>
<evidence type="ECO:0000313" key="3">
    <source>
        <dbReference type="Proteomes" id="UP000663845"/>
    </source>
</evidence>
<accession>A0A813MXT9</accession>
<name>A0A813MXT9_9BILA</name>
<dbReference type="Proteomes" id="UP000663845">
    <property type="component" value="Unassembled WGS sequence"/>
</dbReference>
<reference evidence="2" key="1">
    <citation type="submission" date="2021-02" db="EMBL/GenBank/DDBJ databases">
        <authorList>
            <person name="Nowell W R."/>
        </authorList>
    </citation>
    <scope>NUCLEOTIDE SEQUENCE</scope>
</reference>
<comment type="caution">
    <text evidence="2">The sequence shown here is derived from an EMBL/GenBank/DDBJ whole genome shotgun (WGS) entry which is preliminary data.</text>
</comment>
<dbReference type="Pfam" id="PF03378">
    <property type="entry name" value="CAS_CSE1"/>
    <property type="match status" value="1"/>
</dbReference>
<dbReference type="AlphaFoldDB" id="A0A813MXT9"/>
<protein>
    <recommendedName>
        <fullName evidence="1">Exportin-2 C-terminal domain-containing protein</fullName>
    </recommendedName>
</protein>
<dbReference type="EMBL" id="CAJNOG010000005">
    <property type="protein sequence ID" value="CAF0731618.1"/>
    <property type="molecule type" value="Genomic_DNA"/>
</dbReference>
<proteinExistence type="predicted"/>